<dbReference type="AlphaFoldDB" id="A0A7J7NTV8"/>
<reference evidence="1 2" key="1">
    <citation type="journal article" date="2020" name="IScience">
        <title>Genome Sequencing of the Endangered Kingdonia uniflora (Circaeasteraceae, Ranunculales) Reveals Potential Mechanisms of Evolutionary Specialization.</title>
        <authorList>
            <person name="Sun Y."/>
            <person name="Deng T."/>
            <person name="Zhang A."/>
            <person name="Moore M.J."/>
            <person name="Landis J.B."/>
            <person name="Lin N."/>
            <person name="Zhang H."/>
            <person name="Zhang X."/>
            <person name="Huang J."/>
            <person name="Zhang X."/>
            <person name="Sun H."/>
            <person name="Wang H."/>
        </authorList>
    </citation>
    <scope>NUCLEOTIDE SEQUENCE [LARGE SCALE GENOMIC DNA]</scope>
    <source>
        <strain evidence="1">TB1705</strain>
        <tissue evidence="1">Leaf</tissue>
    </source>
</reference>
<evidence type="ECO:0000313" key="1">
    <source>
        <dbReference type="EMBL" id="KAF6170637.1"/>
    </source>
</evidence>
<feature type="non-terminal residue" evidence="1">
    <location>
        <position position="1"/>
    </location>
</feature>
<comment type="caution">
    <text evidence="1">The sequence shown here is derived from an EMBL/GenBank/DDBJ whole genome shotgun (WGS) entry which is preliminary data.</text>
</comment>
<organism evidence="1 2">
    <name type="scientific">Kingdonia uniflora</name>
    <dbReference type="NCBI Taxonomy" id="39325"/>
    <lineage>
        <taxon>Eukaryota</taxon>
        <taxon>Viridiplantae</taxon>
        <taxon>Streptophyta</taxon>
        <taxon>Embryophyta</taxon>
        <taxon>Tracheophyta</taxon>
        <taxon>Spermatophyta</taxon>
        <taxon>Magnoliopsida</taxon>
        <taxon>Ranunculales</taxon>
        <taxon>Circaeasteraceae</taxon>
        <taxon>Kingdonia</taxon>
    </lineage>
</organism>
<dbReference type="EMBL" id="JACGCM010000563">
    <property type="protein sequence ID" value="KAF6170637.1"/>
    <property type="molecule type" value="Genomic_DNA"/>
</dbReference>
<proteinExistence type="predicted"/>
<evidence type="ECO:0000313" key="2">
    <source>
        <dbReference type="Proteomes" id="UP000541444"/>
    </source>
</evidence>
<dbReference type="Proteomes" id="UP000541444">
    <property type="component" value="Unassembled WGS sequence"/>
</dbReference>
<protein>
    <submittedName>
        <fullName evidence="1">Uncharacterized protein</fullName>
    </submittedName>
</protein>
<keyword evidence="2" id="KW-1185">Reference proteome</keyword>
<dbReference type="OrthoDB" id="783434at2759"/>
<sequence length="80" mass="9095">VNVSGKSNEMEGVQEEVVRHKLQIGSLEKQVSQLRGCLEKKRQCLLESMKREKQVQASLATAEITPTKTKKHYDLLLESK</sequence>
<accession>A0A7J7NTV8</accession>
<gene>
    <name evidence="1" type="ORF">GIB67_020199</name>
</gene>
<name>A0A7J7NTV8_9MAGN</name>